<feature type="transmembrane region" description="Helical" evidence="5">
    <location>
        <begin position="71"/>
        <end position="89"/>
    </location>
</feature>
<dbReference type="SMART" id="SM00283">
    <property type="entry name" value="MA"/>
    <property type="match status" value="1"/>
</dbReference>
<dbReference type="Proteomes" id="UP001595617">
    <property type="component" value="Unassembled WGS sequence"/>
</dbReference>
<accession>A0ABV7ZT37</accession>
<dbReference type="SUPFAM" id="SSF58104">
    <property type="entry name" value="Methyl-accepting chemotaxis protein (MCP) signaling domain"/>
    <property type="match status" value="1"/>
</dbReference>
<protein>
    <submittedName>
        <fullName evidence="7">Methyl-accepting chemotaxis protein</fullName>
    </submittedName>
</protein>
<feature type="transmembrane region" description="Helical" evidence="5">
    <location>
        <begin position="94"/>
        <end position="111"/>
    </location>
</feature>
<proteinExistence type="predicted"/>
<sequence>MLKITFGIWLLSFLYAPVHNTWLLALVVGGVLTGINLWAIKVLQHERWTTAIIAVVFMLMVSLHVHQLQGMIEAHFGYFVVLAILFVYMEYRPLLWGAVAAAVLHVVLHLMQHAGFPVYLFPDGMHSWTIVGMHALYVVLETGILLVMMRLSRRMLNASRELVVVTTTMLGDDENTIDLKVRANDTGNPILGQLNWVLESLEKAIQEANHAYNAAHENLDHLTHNSQDVMALSQQSRDAIRQIRVAMDDMNASFVEVAQQTQRSAGLVSDTQAAQKAGQDTVQQQRTGIQALSQVLTETGKTIESVADDCQAVTKTLTEIQGIAEQTNLLALNAAIEAARAGEQGRGFAVVADEVRALASRTQNSTANIRSIIDRLVSGSQSAVTAMRASQTRVDENVAHSEQVEQVFQQIGGALEDISAISQQIAVATEEQTQVSGGITSQAGNIDEISTRTTAKITESGQRTDALDRTFKDLATMLRRFD</sequence>
<keyword evidence="5" id="KW-1133">Transmembrane helix</keyword>
<keyword evidence="4" id="KW-0175">Coiled coil</keyword>
<evidence type="ECO:0000256" key="4">
    <source>
        <dbReference type="SAM" id="Coils"/>
    </source>
</evidence>
<feature type="transmembrane region" description="Helical" evidence="5">
    <location>
        <begin position="47"/>
        <end position="65"/>
    </location>
</feature>
<gene>
    <name evidence="7" type="ORF">ACFOOG_02580</name>
</gene>
<keyword evidence="5" id="KW-0812">Transmembrane</keyword>
<feature type="coiled-coil region" evidence="4">
    <location>
        <begin position="191"/>
        <end position="225"/>
    </location>
</feature>
<dbReference type="Pfam" id="PF00015">
    <property type="entry name" value="MCPsignal"/>
    <property type="match status" value="1"/>
</dbReference>
<evidence type="ECO:0000256" key="2">
    <source>
        <dbReference type="ARBA" id="ARBA00023224"/>
    </source>
</evidence>
<evidence type="ECO:0000256" key="1">
    <source>
        <dbReference type="ARBA" id="ARBA00004370"/>
    </source>
</evidence>
<evidence type="ECO:0000313" key="8">
    <source>
        <dbReference type="Proteomes" id="UP001595617"/>
    </source>
</evidence>
<reference evidence="8" key="1">
    <citation type="journal article" date="2019" name="Int. J. Syst. Evol. Microbiol.">
        <title>The Global Catalogue of Microorganisms (GCM) 10K type strain sequencing project: providing services to taxonomists for standard genome sequencing and annotation.</title>
        <authorList>
            <consortium name="The Broad Institute Genomics Platform"/>
            <consortium name="The Broad Institute Genome Sequencing Center for Infectious Disease"/>
            <person name="Wu L."/>
            <person name="Ma J."/>
        </authorList>
    </citation>
    <scope>NUCLEOTIDE SEQUENCE [LARGE SCALE GENOMIC DNA]</scope>
    <source>
        <strain evidence="8">IBRC 10765</strain>
    </source>
</reference>
<organism evidence="7 8">
    <name type="scientific">Saccharospirillum mangrovi</name>
    <dbReference type="NCBI Taxonomy" id="2161747"/>
    <lineage>
        <taxon>Bacteria</taxon>
        <taxon>Pseudomonadati</taxon>
        <taxon>Pseudomonadota</taxon>
        <taxon>Gammaproteobacteria</taxon>
        <taxon>Oceanospirillales</taxon>
        <taxon>Saccharospirillaceae</taxon>
        <taxon>Saccharospirillum</taxon>
    </lineage>
</organism>
<feature type="transmembrane region" description="Helical" evidence="5">
    <location>
        <begin position="20"/>
        <end position="40"/>
    </location>
</feature>
<dbReference type="PANTHER" id="PTHR32089">
    <property type="entry name" value="METHYL-ACCEPTING CHEMOTAXIS PROTEIN MCPB"/>
    <property type="match status" value="1"/>
</dbReference>
<keyword evidence="8" id="KW-1185">Reference proteome</keyword>
<dbReference type="RefSeq" id="WP_380693021.1">
    <property type="nucleotide sequence ID" value="NZ_JBHRYR010000002.1"/>
</dbReference>
<feature type="domain" description="Methyl-accepting transducer" evidence="6">
    <location>
        <begin position="211"/>
        <end position="447"/>
    </location>
</feature>
<dbReference type="CDD" id="cd11386">
    <property type="entry name" value="MCP_signal"/>
    <property type="match status" value="1"/>
</dbReference>
<keyword evidence="5" id="KW-0472">Membrane</keyword>
<dbReference type="PROSITE" id="PS50111">
    <property type="entry name" value="CHEMOTAXIS_TRANSDUC_2"/>
    <property type="match status" value="1"/>
</dbReference>
<evidence type="ECO:0000256" key="3">
    <source>
        <dbReference type="PROSITE-ProRule" id="PRU00284"/>
    </source>
</evidence>
<comment type="caution">
    <text evidence="7">The sequence shown here is derived from an EMBL/GenBank/DDBJ whole genome shotgun (WGS) entry which is preliminary data.</text>
</comment>
<evidence type="ECO:0000313" key="7">
    <source>
        <dbReference type="EMBL" id="MFC3851708.1"/>
    </source>
</evidence>
<dbReference type="PANTHER" id="PTHR32089:SF112">
    <property type="entry name" value="LYSOZYME-LIKE PROTEIN-RELATED"/>
    <property type="match status" value="1"/>
</dbReference>
<feature type="transmembrane region" description="Helical" evidence="5">
    <location>
        <begin position="131"/>
        <end position="151"/>
    </location>
</feature>
<name>A0ABV7ZT37_9GAMM</name>
<comment type="subcellular location">
    <subcellularLocation>
        <location evidence="1">Membrane</location>
    </subcellularLocation>
</comment>
<evidence type="ECO:0000259" key="6">
    <source>
        <dbReference type="PROSITE" id="PS50111"/>
    </source>
</evidence>
<keyword evidence="2 3" id="KW-0807">Transducer</keyword>
<dbReference type="EMBL" id="JBHRYR010000002">
    <property type="protein sequence ID" value="MFC3851708.1"/>
    <property type="molecule type" value="Genomic_DNA"/>
</dbReference>
<evidence type="ECO:0000256" key="5">
    <source>
        <dbReference type="SAM" id="Phobius"/>
    </source>
</evidence>
<dbReference type="InterPro" id="IPR004089">
    <property type="entry name" value="MCPsignal_dom"/>
</dbReference>
<dbReference type="Gene3D" id="1.10.287.950">
    <property type="entry name" value="Methyl-accepting chemotaxis protein"/>
    <property type="match status" value="1"/>
</dbReference>